<feature type="compositionally biased region" description="Polar residues" evidence="7">
    <location>
        <begin position="235"/>
        <end position="259"/>
    </location>
</feature>
<feature type="region of interest" description="Disordered" evidence="7">
    <location>
        <begin position="758"/>
        <end position="786"/>
    </location>
</feature>
<proteinExistence type="inferred from homology"/>
<feature type="region of interest" description="Disordered" evidence="7">
    <location>
        <begin position="182"/>
        <end position="498"/>
    </location>
</feature>
<dbReference type="Pfam" id="PF00412">
    <property type="entry name" value="LIM"/>
    <property type="match status" value="2"/>
</dbReference>
<dbReference type="EMBL" id="JAWZYT010000346">
    <property type="protein sequence ID" value="KAK4324604.1"/>
    <property type="molecule type" value="Genomic_DNA"/>
</dbReference>
<dbReference type="FunFam" id="2.10.110.10:FF:000005">
    <property type="entry name" value="Testin isoform 1"/>
    <property type="match status" value="1"/>
</dbReference>
<keyword evidence="10" id="KW-1185">Reference proteome</keyword>
<feature type="compositionally biased region" description="Pro residues" evidence="7">
    <location>
        <begin position="358"/>
        <end position="368"/>
    </location>
</feature>
<feature type="compositionally biased region" description="Gly residues" evidence="7">
    <location>
        <begin position="569"/>
        <end position="588"/>
    </location>
</feature>
<dbReference type="Proteomes" id="UP001292094">
    <property type="component" value="Unassembled WGS sequence"/>
</dbReference>
<dbReference type="InterPro" id="IPR033726">
    <property type="entry name" value="LIM2_prickle"/>
</dbReference>
<keyword evidence="3" id="KW-0677">Repeat</keyword>
<dbReference type="PROSITE" id="PS50023">
    <property type="entry name" value="LIM_DOMAIN_2"/>
    <property type="match status" value="1"/>
</dbReference>
<dbReference type="Gene3D" id="2.10.110.10">
    <property type="entry name" value="Cysteine Rich Protein"/>
    <property type="match status" value="3"/>
</dbReference>
<dbReference type="FunFam" id="2.10.110.10:FF:000022">
    <property type="entry name" value="prickle-like protein 2 isoform X1"/>
    <property type="match status" value="1"/>
</dbReference>
<evidence type="ECO:0000256" key="4">
    <source>
        <dbReference type="ARBA" id="ARBA00022833"/>
    </source>
</evidence>
<feature type="compositionally biased region" description="Polar residues" evidence="7">
    <location>
        <begin position="589"/>
        <end position="599"/>
    </location>
</feature>
<dbReference type="PANTHER" id="PTHR24211:SF20">
    <property type="entry name" value="PROTEIN ESPINAS-RELATED"/>
    <property type="match status" value="1"/>
</dbReference>
<dbReference type="InterPro" id="IPR033725">
    <property type="entry name" value="LIM1_prickle"/>
</dbReference>
<evidence type="ECO:0000259" key="8">
    <source>
        <dbReference type="PROSITE" id="PS50023"/>
    </source>
</evidence>
<reference evidence="9" key="1">
    <citation type="submission" date="2023-11" db="EMBL/GenBank/DDBJ databases">
        <title>Genome assemblies of two species of porcelain crab, Petrolisthes cinctipes and Petrolisthes manimaculis (Anomura: Porcellanidae).</title>
        <authorList>
            <person name="Angst P."/>
        </authorList>
    </citation>
    <scope>NUCLEOTIDE SEQUENCE</scope>
    <source>
        <strain evidence="9">PB745_02</strain>
        <tissue evidence="9">Gill</tissue>
    </source>
</reference>
<keyword evidence="5 6" id="KW-0440">LIM domain</keyword>
<evidence type="ECO:0000313" key="9">
    <source>
        <dbReference type="EMBL" id="KAK4324604.1"/>
    </source>
</evidence>
<evidence type="ECO:0000256" key="7">
    <source>
        <dbReference type="SAM" id="MobiDB-lite"/>
    </source>
</evidence>
<protein>
    <recommendedName>
        <fullName evidence="8">LIM zinc-binding domain-containing protein</fullName>
    </recommendedName>
</protein>
<evidence type="ECO:0000256" key="2">
    <source>
        <dbReference type="ARBA" id="ARBA00022723"/>
    </source>
</evidence>
<accession>A0AAE1UNN5</accession>
<evidence type="ECO:0000256" key="1">
    <source>
        <dbReference type="ARBA" id="ARBA00008268"/>
    </source>
</evidence>
<comment type="similarity">
    <text evidence="1">Belongs to the prickle / espinas / testin family.</text>
</comment>
<feature type="domain" description="LIM zinc-binding" evidence="8">
    <location>
        <begin position="61"/>
        <end position="121"/>
    </location>
</feature>
<evidence type="ECO:0000256" key="6">
    <source>
        <dbReference type="PROSITE-ProRule" id="PRU00125"/>
    </source>
</evidence>
<dbReference type="GO" id="GO:0046872">
    <property type="term" value="F:metal ion binding"/>
    <property type="evidence" value="ECO:0007669"/>
    <property type="project" value="UniProtKB-KW"/>
</dbReference>
<evidence type="ECO:0000256" key="3">
    <source>
        <dbReference type="ARBA" id="ARBA00022737"/>
    </source>
</evidence>
<dbReference type="CDD" id="cd09418">
    <property type="entry name" value="LIM2_Prickle"/>
    <property type="match status" value="1"/>
</dbReference>
<feature type="non-terminal residue" evidence="9">
    <location>
        <position position="1"/>
    </location>
</feature>
<keyword evidence="2 6" id="KW-0479">Metal-binding</keyword>
<feature type="compositionally biased region" description="Low complexity" evidence="7">
    <location>
        <begin position="600"/>
        <end position="620"/>
    </location>
</feature>
<dbReference type="InterPro" id="IPR047120">
    <property type="entry name" value="Pk/Esn/Tes"/>
</dbReference>
<dbReference type="AlphaFoldDB" id="A0AAE1UNN5"/>
<dbReference type="CDD" id="cd09420">
    <property type="entry name" value="LIM3_Prickle"/>
    <property type="match status" value="1"/>
</dbReference>
<sequence length="786" mass="83036">CGEGVSGGDIVVVAARGGPSAVWHPACFTCHVCRELLVDLIYFWRGDRLYCGRHHAETLKPRCAACDEIILADECTEAEGRAWHMKHFACFECDRQLGGQRYIMRDGRPFCLHCFDAMFAEYCDTCGEPIGVDQGQMTHEGQHWHATEGCFCCHTCRASLLGRPFLPRRGAIFCSIACSKGEPPTPSDTTPVGPTAPLQPRQVPSLDRRPSLCYDASDSTLTSPQGPRPPHHPTQDSTSDQSEATSPSPSRRAVTSPQLEGQEATRSPKPQRGPSIATPQDNPGDTSGPTSPRSPQLSRKPSNAGAPQVRLTRENSFQVRDLGRPRHPAALTREASMSGLHGVPAPPMMPCPRLQPTTPIPPDTPAPPSEAGTSPVSPRHLHSLSNRSNPILESPRGPSDVGSSRGPSEVGSPRPTHRSLTAVSSEEVRGGPHPGQTSPLMRSPKMGRKVLQLTHSPQPPRSVDHTTPATSPRSPPPHHLPPYTSTPTVEGEEGEEGMGRAGLEAVLGRLLARHGLSLLQQAAAATPEATLQSLLRRPDLLDAAARRQPLDLSTLSDLNLEALLAEGEGGSGGVGGGGVGGGSGGGGATTSLPDLTQGVSSASTSPAASPAAPRKSSLSSRPHHRHARSVRFDPAQVGGDVPPRDSSSSTSSGSAPTALEISPAGAEASAIPVVSHHSRRRNHNGLPRSRSYSGSGNRVGHSTPSKSSITPGLGSDWEHESACSTCSSSSSDEFDYQLPPRRAYGGVRISYVPNDALAFARRQAPPPPSPGTRRRAAEKDKNCIIS</sequence>
<feature type="compositionally biased region" description="Basic and acidic residues" evidence="7">
    <location>
        <begin position="775"/>
        <end position="786"/>
    </location>
</feature>
<comment type="caution">
    <text evidence="9">The sequence shown here is derived from an EMBL/GenBank/DDBJ whole genome shotgun (WGS) entry which is preliminary data.</text>
</comment>
<feature type="region of interest" description="Disordered" evidence="7">
    <location>
        <begin position="569"/>
        <end position="736"/>
    </location>
</feature>
<organism evidence="9 10">
    <name type="scientific">Petrolisthes manimaculis</name>
    <dbReference type="NCBI Taxonomy" id="1843537"/>
    <lineage>
        <taxon>Eukaryota</taxon>
        <taxon>Metazoa</taxon>
        <taxon>Ecdysozoa</taxon>
        <taxon>Arthropoda</taxon>
        <taxon>Crustacea</taxon>
        <taxon>Multicrustacea</taxon>
        <taxon>Malacostraca</taxon>
        <taxon>Eumalacostraca</taxon>
        <taxon>Eucarida</taxon>
        <taxon>Decapoda</taxon>
        <taxon>Pleocyemata</taxon>
        <taxon>Anomura</taxon>
        <taxon>Galatheoidea</taxon>
        <taxon>Porcellanidae</taxon>
        <taxon>Petrolisthes</taxon>
    </lineage>
</organism>
<dbReference type="CDD" id="cd09415">
    <property type="entry name" value="LIM1_Prickle"/>
    <property type="match status" value="1"/>
</dbReference>
<keyword evidence="4 6" id="KW-0862">Zinc</keyword>
<gene>
    <name evidence="9" type="ORF">Pmani_004750</name>
</gene>
<evidence type="ECO:0000256" key="5">
    <source>
        <dbReference type="ARBA" id="ARBA00023038"/>
    </source>
</evidence>
<dbReference type="SUPFAM" id="SSF57716">
    <property type="entry name" value="Glucocorticoid receptor-like (DNA-binding domain)"/>
    <property type="match status" value="2"/>
</dbReference>
<name>A0AAE1UNN5_9EUCA</name>
<feature type="compositionally biased region" description="Low complexity" evidence="7">
    <location>
        <begin position="722"/>
        <end position="731"/>
    </location>
</feature>
<evidence type="ECO:0000313" key="10">
    <source>
        <dbReference type="Proteomes" id="UP001292094"/>
    </source>
</evidence>
<feature type="compositionally biased region" description="Polar residues" evidence="7">
    <location>
        <begin position="690"/>
        <end position="710"/>
    </location>
</feature>
<dbReference type="PROSITE" id="PS00478">
    <property type="entry name" value="LIM_DOMAIN_1"/>
    <property type="match status" value="1"/>
</dbReference>
<dbReference type="SMART" id="SM00132">
    <property type="entry name" value="LIM"/>
    <property type="match status" value="3"/>
</dbReference>
<dbReference type="InterPro" id="IPR001781">
    <property type="entry name" value="Znf_LIM"/>
</dbReference>
<dbReference type="InterPro" id="IPR033727">
    <property type="entry name" value="LIM3_prickle"/>
</dbReference>
<dbReference type="PANTHER" id="PTHR24211">
    <property type="entry name" value="LIM DOMAIN-CONTAINING PROTEIN"/>
    <property type="match status" value="1"/>
</dbReference>
<feature type="compositionally biased region" description="Polar residues" evidence="7">
    <location>
        <begin position="277"/>
        <end position="301"/>
    </location>
</feature>